<sequence>MKLLMLGRKEHSSIFETLERLLELEKVHCEILYFDEVSEKTLSTCLRDSELYFMIPGSLTEKSFEGGSGRAQNCSECMLESIAAGYMLAKKGRILFYSCDIGKFNEIFYGEPVVGSIGEALGYFRREKKVFESNKMLLDARRIISDADLSFSGRGLIEAVENGMYKEVQAFLDAGFSTETETKDGVPILNIAVRNGDLQMCRILMSYRASLNIIARDRCSSPVMDAVTAVKPEIAEVLIDGGADLNFKNRNGQSALVVAIGARMEDVAKLLIEKGADITLKDSLGMTAAQYAKLFSMTEIYEKLESGS</sequence>
<accession>A0AAJ1IG57</accession>
<feature type="repeat" description="ANK" evidence="3">
    <location>
        <begin position="251"/>
        <end position="283"/>
    </location>
</feature>
<proteinExistence type="predicted"/>
<dbReference type="PANTHER" id="PTHR24126:SF14">
    <property type="entry name" value="ANK_REP_REGION DOMAIN-CONTAINING PROTEIN"/>
    <property type="match status" value="1"/>
</dbReference>
<evidence type="ECO:0000256" key="2">
    <source>
        <dbReference type="ARBA" id="ARBA00023043"/>
    </source>
</evidence>
<dbReference type="EMBL" id="JAQQAL010000008">
    <property type="protein sequence ID" value="MDC7225576.1"/>
    <property type="molecule type" value="Genomic_DNA"/>
</dbReference>
<dbReference type="InterPro" id="IPR002110">
    <property type="entry name" value="Ankyrin_rpt"/>
</dbReference>
<feature type="repeat" description="ANK" evidence="3">
    <location>
        <begin position="184"/>
        <end position="216"/>
    </location>
</feature>
<name>A0AAJ1IG57_9SPIO</name>
<dbReference type="InterPro" id="IPR036770">
    <property type="entry name" value="Ankyrin_rpt-contain_sf"/>
</dbReference>
<keyword evidence="2 3" id="KW-0040">ANK repeat</keyword>
<organism evidence="4 5">
    <name type="scientific">Candidatus Thalassospirochaeta sargassi</name>
    <dbReference type="NCBI Taxonomy" id="3119039"/>
    <lineage>
        <taxon>Bacteria</taxon>
        <taxon>Pseudomonadati</taxon>
        <taxon>Spirochaetota</taxon>
        <taxon>Spirochaetia</taxon>
        <taxon>Spirochaetales</taxon>
        <taxon>Spirochaetaceae</taxon>
        <taxon>Candidatus Thalassospirochaeta</taxon>
    </lineage>
</organism>
<dbReference type="Pfam" id="PF12796">
    <property type="entry name" value="Ank_2"/>
    <property type="match status" value="1"/>
</dbReference>
<comment type="caution">
    <text evidence="4">The sequence shown here is derived from an EMBL/GenBank/DDBJ whole genome shotgun (WGS) entry which is preliminary data.</text>
</comment>
<dbReference type="Proteomes" id="UP001221217">
    <property type="component" value="Unassembled WGS sequence"/>
</dbReference>
<evidence type="ECO:0000256" key="3">
    <source>
        <dbReference type="PROSITE-ProRule" id="PRU00023"/>
    </source>
</evidence>
<dbReference type="PROSITE" id="PS50088">
    <property type="entry name" value="ANK_REPEAT"/>
    <property type="match status" value="3"/>
</dbReference>
<reference evidence="4 5" key="1">
    <citation type="submission" date="2022-12" db="EMBL/GenBank/DDBJ databases">
        <title>Metagenome assembled genome from gulf of manar.</title>
        <authorList>
            <person name="Kohli P."/>
            <person name="Pk S."/>
            <person name="Venkata Ramana C."/>
            <person name="Sasikala C."/>
        </authorList>
    </citation>
    <scope>NUCLEOTIDE SEQUENCE [LARGE SCALE GENOMIC DNA]</scope>
    <source>
        <strain evidence="4">JB008</strain>
    </source>
</reference>
<dbReference type="PANTHER" id="PTHR24126">
    <property type="entry name" value="ANKYRIN REPEAT, PH AND SEC7 DOMAIN CONTAINING PROTEIN SECG-RELATED"/>
    <property type="match status" value="1"/>
</dbReference>
<keyword evidence="1" id="KW-0677">Repeat</keyword>
<evidence type="ECO:0000256" key="1">
    <source>
        <dbReference type="ARBA" id="ARBA00022737"/>
    </source>
</evidence>
<dbReference type="AlphaFoldDB" id="A0AAJ1IG57"/>
<evidence type="ECO:0000313" key="4">
    <source>
        <dbReference type="EMBL" id="MDC7225576.1"/>
    </source>
</evidence>
<dbReference type="SMART" id="SM00248">
    <property type="entry name" value="ANK"/>
    <property type="match status" value="3"/>
</dbReference>
<dbReference type="PROSITE" id="PS50297">
    <property type="entry name" value="ANK_REP_REGION"/>
    <property type="match status" value="1"/>
</dbReference>
<gene>
    <name evidence="4" type="ORF">PQJ61_02300</name>
</gene>
<feature type="repeat" description="ANK" evidence="3">
    <location>
        <begin position="218"/>
        <end position="250"/>
    </location>
</feature>
<dbReference type="Gene3D" id="1.25.40.20">
    <property type="entry name" value="Ankyrin repeat-containing domain"/>
    <property type="match status" value="1"/>
</dbReference>
<evidence type="ECO:0000313" key="5">
    <source>
        <dbReference type="Proteomes" id="UP001221217"/>
    </source>
</evidence>
<protein>
    <submittedName>
        <fullName evidence="4">Ankyrin repeat domain-containing protein</fullName>
    </submittedName>
</protein>
<dbReference type="SUPFAM" id="SSF48403">
    <property type="entry name" value="Ankyrin repeat"/>
    <property type="match status" value="1"/>
</dbReference>